<proteinExistence type="predicted"/>
<dbReference type="GeneID" id="68357404"/>
<dbReference type="RefSeq" id="XP_044718635.1">
    <property type="nucleotide sequence ID" value="XM_044866746.1"/>
</dbReference>
<gene>
    <name evidence="1" type="ORF">HRG_08275</name>
</gene>
<dbReference type="Proteomes" id="UP000824596">
    <property type="component" value="Unassembled WGS sequence"/>
</dbReference>
<sequence length="101" mass="11502">MSDSERKVKRARDTLSSIYSFYVKNRESIENVPSFISNSSREVQIKITASTVPSAEQTEELKAELRELARTQEVINSIPESERRAMIEAATASTIRRKPKK</sequence>
<organism evidence="1 2">
    <name type="scientific">Hirsutella rhossiliensis</name>
    <dbReference type="NCBI Taxonomy" id="111463"/>
    <lineage>
        <taxon>Eukaryota</taxon>
        <taxon>Fungi</taxon>
        <taxon>Dikarya</taxon>
        <taxon>Ascomycota</taxon>
        <taxon>Pezizomycotina</taxon>
        <taxon>Sordariomycetes</taxon>
        <taxon>Hypocreomycetidae</taxon>
        <taxon>Hypocreales</taxon>
        <taxon>Ophiocordycipitaceae</taxon>
        <taxon>Hirsutella</taxon>
    </lineage>
</organism>
<accession>A0A9P8MXT4</accession>
<name>A0A9P8MXT4_9HYPO</name>
<evidence type="ECO:0000313" key="1">
    <source>
        <dbReference type="EMBL" id="KAH0961122.1"/>
    </source>
</evidence>
<dbReference type="EMBL" id="JAIZPD010000009">
    <property type="protein sequence ID" value="KAH0961122.1"/>
    <property type="molecule type" value="Genomic_DNA"/>
</dbReference>
<comment type="caution">
    <text evidence="1">The sequence shown here is derived from an EMBL/GenBank/DDBJ whole genome shotgun (WGS) entry which is preliminary data.</text>
</comment>
<keyword evidence="2" id="KW-1185">Reference proteome</keyword>
<dbReference type="AlphaFoldDB" id="A0A9P8MXT4"/>
<dbReference type="OrthoDB" id="4289290at2759"/>
<evidence type="ECO:0000313" key="2">
    <source>
        <dbReference type="Proteomes" id="UP000824596"/>
    </source>
</evidence>
<reference evidence="1" key="1">
    <citation type="submission" date="2021-09" db="EMBL/GenBank/DDBJ databases">
        <title>A high-quality genome of the endoparasitic fungus Hirsutella rhossiliensis with a comparison of Hirsutella genomes reveals transposable elements contributing to genome size variation.</title>
        <authorList>
            <person name="Lin R."/>
            <person name="Jiao Y."/>
            <person name="Sun X."/>
            <person name="Ling J."/>
            <person name="Xie B."/>
            <person name="Cheng X."/>
        </authorList>
    </citation>
    <scope>NUCLEOTIDE SEQUENCE</scope>
    <source>
        <strain evidence="1">HR02</strain>
    </source>
</reference>
<protein>
    <submittedName>
        <fullName evidence="1">Uncharacterized protein</fullName>
    </submittedName>
</protein>